<dbReference type="SUPFAM" id="SSF48256">
    <property type="entry name" value="Citrate synthase"/>
    <property type="match status" value="1"/>
</dbReference>
<dbReference type="PRINTS" id="PR00143">
    <property type="entry name" value="CITRTSNTHASE"/>
</dbReference>
<keyword evidence="4" id="KW-1185">Reference proteome</keyword>
<dbReference type="GO" id="GO:0005829">
    <property type="term" value="C:cytosol"/>
    <property type="evidence" value="ECO:0007669"/>
    <property type="project" value="TreeGrafter"/>
</dbReference>
<dbReference type="GO" id="GO:0005975">
    <property type="term" value="P:carbohydrate metabolic process"/>
    <property type="evidence" value="ECO:0007669"/>
    <property type="project" value="TreeGrafter"/>
</dbReference>
<dbReference type="PANTHER" id="PTHR11739:SF23">
    <property type="entry name" value="CITRATE SYNTHASE 2-RELATED"/>
    <property type="match status" value="1"/>
</dbReference>
<evidence type="ECO:0000313" key="3">
    <source>
        <dbReference type="EMBL" id="SSA39216.1"/>
    </source>
</evidence>
<sequence>MHTTPNPPIYSLGPGGEPLYRGRPVSGLLDRHLESVWGLLVDGEESPALPPAEPFPLPVRTGDTRVDVQSAIAQLAPVWGFRPLLDISPARAREDLARASVLALSFVAQSARGPDLAMVPQREVEQGRSVAERFLIRWSGHAQADHARALDALWTIVAEDGPDSPSTRIAATAAGTGADVGACLAGAVAGVSGPLEAGAAARARRVAVRVHDGVAPTTAVADALREQALVPGLGARHEDPRAAMLREVCRQLDVRLFTAGLAIEAAGRELIAETTGRPATADVNFWGALLLDHVGFEARLFNALIICGRTAGWSAHILEAQRSLHPAP</sequence>
<reference evidence="3 4" key="1">
    <citation type="submission" date="2016-10" db="EMBL/GenBank/DDBJ databases">
        <authorList>
            <person name="Cai Z."/>
        </authorList>
    </citation>
    <scope>NUCLEOTIDE SEQUENCE [LARGE SCALE GENOMIC DNA]</scope>
    <source>
        <strain evidence="3 4">CGMCC 1.10826</strain>
    </source>
</reference>
<dbReference type="RefSeq" id="WP_110851472.1">
    <property type="nucleotide sequence ID" value="NZ_QKLZ01000002.1"/>
</dbReference>
<dbReference type="Proteomes" id="UP000250222">
    <property type="component" value="Unassembled WGS sequence"/>
</dbReference>
<evidence type="ECO:0000256" key="1">
    <source>
        <dbReference type="ARBA" id="ARBA00005163"/>
    </source>
</evidence>
<dbReference type="EMBL" id="UETB01000002">
    <property type="protein sequence ID" value="SSA39216.1"/>
    <property type="molecule type" value="Genomic_DNA"/>
</dbReference>
<dbReference type="InterPro" id="IPR016142">
    <property type="entry name" value="Citrate_synth-like_lrg_a-sub"/>
</dbReference>
<dbReference type="GO" id="GO:0036440">
    <property type="term" value="F:citrate synthase activity"/>
    <property type="evidence" value="ECO:0007669"/>
    <property type="project" value="UniProtKB-EC"/>
</dbReference>
<dbReference type="InterPro" id="IPR036969">
    <property type="entry name" value="Citrate_synthase_sf"/>
</dbReference>
<proteinExistence type="predicted"/>
<dbReference type="Gene3D" id="1.10.580.10">
    <property type="entry name" value="Citrate Synthase, domain 1"/>
    <property type="match status" value="1"/>
</dbReference>
<dbReference type="EC" id="2.3.3.16" evidence="2"/>
<comment type="pathway">
    <text evidence="1">Carbohydrate metabolism; tricarboxylic acid cycle.</text>
</comment>
<dbReference type="Pfam" id="PF00285">
    <property type="entry name" value="Citrate_synt"/>
    <property type="match status" value="1"/>
</dbReference>
<evidence type="ECO:0000256" key="2">
    <source>
        <dbReference type="ARBA" id="ARBA00012972"/>
    </source>
</evidence>
<name>A0A2Y9A5N2_9MICO</name>
<dbReference type="UniPathway" id="UPA00223"/>
<dbReference type="AlphaFoldDB" id="A0A2Y9A5N2"/>
<gene>
    <name evidence="3" type="ORF">SAMN05216184_102136</name>
</gene>
<accession>A0A2Y9A5N2</accession>
<evidence type="ECO:0000313" key="4">
    <source>
        <dbReference type="Proteomes" id="UP000250222"/>
    </source>
</evidence>
<dbReference type="GO" id="GO:0006099">
    <property type="term" value="P:tricarboxylic acid cycle"/>
    <property type="evidence" value="ECO:0007669"/>
    <property type="project" value="UniProtKB-UniPathway"/>
</dbReference>
<dbReference type="InterPro" id="IPR016143">
    <property type="entry name" value="Citrate_synth-like_sm_a-sub"/>
</dbReference>
<dbReference type="PANTHER" id="PTHR11739">
    <property type="entry name" value="CITRATE SYNTHASE"/>
    <property type="match status" value="1"/>
</dbReference>
<dbReference type="InterPro" id="IPR002020">
    <property type="entry name" value="Citrate_synthase"/>
</dbReference>
<dbReference type="OrthoDB" id="9800864at2"/>
<organism evidence="3 4">
    <name type="scientific">Georgenia satyanarayanai</name>
    <dbReference type="NCBI Taxonomy" id="860221"/>
    <lineage>
        <taxon>Bacteria</taxon>
        <taxon>Bacillati</taxon>
        <taxon>Actinomycetota</taxon>
        <taxon>Actinomycetes</taxon>
        <taxon>Micrococcales</taxon>
        <taxon>Bogoriellaceae</taxon>
        <taxon>Georgenia</taxon>
    </lineage>
</organism>
<protein>
    <recommendedName>
        <fullName evidence="2">citrate synthase (unknown stereospecificity)</fullName>
        <ecNumber evidence="2">2.3.3.16</ecNumber>
    </recommendedName>
</protein>
<dbReference type="Gene3D" id="1.10.230.10">
    <property type="entry name" value="Cytochrome P450-Terp, domain 2"/>
    <property type="match status" value="1"/>
</dbReference>